<proteinExistence type="predicted"/>
<accession>A0A6G1IIL9</accession>
<dbReference type="AlphaFoldDB" id="A0A6G1IIL9"/>
<evidence type="ECO:0000313" key="1">
    <source>
        <dbReference type="EMBL" id="KAF2677938.1"/>
    </source>
</evidence>
<organism evidence="1 2">
    <name type="scientific">Lentithecium fluviatile CBS 122367</name>
    <dbReference type="NCBI Taxonomy" id="1168545"/>
    <lineage>
        <taxon>Eukaryota</taxon>
        <taxon>Fungi</taxon>
        <taxon>Dikarya</taxon>
        <taxon>Ascomycota</taxon>
        <taxon>Pezizomycotina</taxon>
        <taxon>Dothideomycetes</taxon>
        <taxon>Pleosporomycetidae</taxon>
        <taxon>Pleosporales</taxon>
        <taxon>Massarineae</taxon>
        <taxon>Lentitheciaceae</taxon>
        <taxon>Lentithecium</taxon>
    </lineage>
</organism>
<sequence>MPMKNHIKCRRRGRNVDNRGPIVDVRIELHLKSEAEFGPPGAEQRVHHGSNLLHLALRTTDNHSHSSLQHVLVLVKLVFQRGLQVLQLLLGSLVLLCSFDGWADVRRDVCFEDRALADDHHRDAGCHAVGHRLPVPASHVAKLADVVSFGVIALVPGPVAQVVDVAEVHHGHVETRVTGDCLAGRGFLGWRATLL</sequence>
<dbReference type="EMBL" id="MU005616">
    <property type="protein sequence ID" value="KAF2677938.1"/>
    <property type="molecule type" value="Genomic_DNA"/>
</dbReference>
<reference evidence="1" key="1">
    <citation type="journal article" date="2020" name="Stud. Mycol.">
        <title>101 Dothideomycetes genomes: a test case for predicting lifestyles and emergence of pathogens.</title>
        <authorList>
            <person name="Haridas S."/>
            <person name="Albert R."/>
            <person name="Binder M."/>
            <person name="Bloem J."/>
            <person name="Labutti K."/>
            <person name="Salamov A."/>
            <person name="Andreopoulos B."/>
            <person name="Baker S."/>
            <person name="Barry K."/>
            <person name="Bills G."/>
            <person name="Bluhm B."/>
            <person name="Cannon C."/>
            <person name="Castanera R."/>
            <person name="Culley D."/>
            <person name="Daum C."/>
            <person name="Ezra D."/>
            <person name="Gonzalez J."/>
            <person name="Henrissat B."/>
            <person name="Kuo A."/>
            <person name="Liang C."/>
            <person name="Lipzen A."/>
            <person name="Lutzoni F."/>
            <person name="Magnuson J."/>
            <person name="Mondo S."/>
            <person name="Nolan M."/>
            <person name="Ohm R."/>
            <person name="Pangilinan J."/>
            <person name="Park H.-J."/>
            <person name="Ramirez L."/>
            <person name="Alfaro M."/>
            <person name="Sun H."/>
            <person name="Tritt A."/>
            <person name="Yoshinaga Y."/>
            <person name="Zwiers L.-H."/>
            <person name="Turgeon B."/>
            <person name="Goodwin S."/>
            <person name="Spatafora J."/>
            <person name="Crous P."/>
            <person name="Grigoriev I."/>
        </authorList>
    </citation>
    <scope>NUCLEOTIDE SEQUENCE</scope>
    <source>
        <strain evidence="1">CBS 122367</strain>
    </source>
</reference>
<gene>
    <name evidence="1" type="ORF">K458DRAFT_409269</name>
</gene>
<name>A0A6G1IIL9_9PLEO</name>
<protein>
    <submittedName>
        <fullName evidence="1">Uncharacterized protein</fullName>
    </submittedName>
</protein>
<dbReference type="Proteomes" id="UP000799291">
    <property type="component" value="Unassembled WGS sequence"/>
</dbReference>
<keyword evidence="2" id="KW-1185">Reference proteome</keyword>
<evidence type="ECO:0000313" key="2">
    <source>
        <dbReference type="Proteomes" id="UP000799291"/>
    </source>
</evidence>